<dbReference type="EMBL" id="WTYL01000006">
    <property type="protein sequence ID" value="MXP45771.1"/>
    <property type="molecule type" value="Genomic_DNA"/>
</dbReference>
<reference evidence="1 2" key="1">
    <citation type="submission" date="2019-12" db="EMBL/GenBank/DDBJ databases">
        <title>Genomic-based taxomic classification of the family Erythrobacteraceae.</title>
        <authorList>
            <person name="Xu L."/>
        </authorList>
    </citation>
    <scope>NUCLEOTIDE SEQUENCE [LARGE SCALE GENOMIC DNA]</scope>
    <source>
        <strain evidence="1 2">KCTC 42453</strain>
    </source>
</reference>
<dbReference type="AlphaFoldDB" id="A0A845B3E1"/>
<dbReference type="RefSeq" id="WP_160757412.1">
    <property type="nucleotide sequence ID" value="NZ_WTYL01000006.1"/>
</dbReference>
<evidence type="ECO:0000313" key="2">
    <source>
        <dbReference type="Proteomes" id="UP000431922"/>
    </source>
</evidence>
<proteinExistence type="predicted"/>
<keyword evidence="2" id="KW-1185">Reference proteome</keyword>
<protein>
    <submittedName>
        <fullName evidence="1">Uncharacterized protein</fullName>
    </submittedName>
</protein>
<accession>A0A845B3E1</accession>
<comment type="caution">
    <text evidence="1">The sequence shown here is derived from an EMBL/GenBank/DDBJ whole genome shotgun (WGS) entry which is preliminary data.</text>
</comment>
<evidence type="ECO:0000313" key="1">
    <source>
        <dbReference type="EMBL" id="MXP45771.1"/>
    </source>
</evidence>
<organism evidence="1 2">
    <name type="scientific">Allopontixanthobacter sediminis</name>
    <dbReference type="NCBI Taxonomy" id="1689985"/>
    <lineage>
        <taxon>Bacteria</taxon>
        <taxon>Pseudomonadati</taxon>
        <taxon>Pseudomonadota</taxon>
        <taxon>Alphaproteobacteria</taxon>
        <taxon>Sphingomonadales</taxon>
        <taxon>Erythrobacteraceae</taxon>
        <taxon>Allopontixanthobacter</taxon>
    </lineage>
</organism>
<gene>
    <name evidence="1" type="ORF">GRI65_15070</name>
</gene>
<name>A0A845B3E1_9SPHN</name>
<dbReference type="Proteomes" id="UP000431922">
    <property type="component" value="Unassembled WGS sequence"/>
</dbReference>
<sequence>MTEAGLKFAKQTKAFQVGYALIYVETVDSCPKTKGKDLVTQLRDLVKWGSTE</sequence>